<reference evidence="1 2" key="1">
    <citation type="submission" date="2022-06" db="EMBL/GenBank/DDBJ databases">
        <title>Endosaccharibacter gen. nov., sp. nov., endophytic bacteria isolated from sugarcane.</title>
        <authorList>
            <person name="Pitiwittayakul N."/>
            <person name="Yukphan P."/>
            <person name="Charoenyingcharoen P."/>
            <person name="Tanasupawat S."/>
        </authorList>
    </citation>
    <scope>NUCLEOTIDE SEQUENCE [LARGE SCALE GENOMIC DNA]</scope>
    <source>
        <strain evidence="1 2">KSS8</strain>
    </source>
</reference>
<evidence type="ECO:0000313" key="2">
    <source>
        <dbReference type="Proteomes" id="UP001524587"/>
    </source>
</evidence>
<dbReference type="RefSeq" id="WP_422863408.1">
    <property type="nucleotide sequence ID" value="NZ_JAMSKV010000003.1"/>
</dbReference>
<protein>
    <submittedName>
        <fullName evidence="1">Uncharacterized protein</fullName>
    </submittedName>
</protein>
<gene>
    <name evidence="1" type="ORF">NFI95_05770</name>
</gene>
<feature type="non-terminal residue" evidence="1">
    <location>
        <position position="1"/>
    </location>
</feature>
<dbReference type="Proteomes" id="UP001524587">
    <property type="component" value="Unassembled WGS sequence"/>
</dbReference>
<organism evidence="1 2">
    <name type="scientific">Endosaccharibacter trunci</name>
    <dbReference type="NCBI Taxonomy" id="2812733"/>
    <lineage>
        <taxon>Bacteria</taxon>
        <taxon>Pseudomonadati</taxon>
        <taxon>Pseudomonadota</taxon>
        <taxon>Alphaproteobacteria</taxon>
        <taxon>Acetobacterales</taxon>
        <taxon>Acetobacteraceae</taxon>
        <taxon>Endosaccharibacter</taxon>
    </lineage>
</organism>
<sequence>QLLELFLPYLLNVHHDLLASSSPSAPPGADVVAGICEPTMRNIVNMLMPRIMPALHVRRPGSPLADAEGLYPHALDGALQDTLDRALSGEAMCWRSPLDGTEQLGRDSLAVSEHRIGYRFRDRVTGTIFYVGAGSNVFTALDIFIPALQCVLAHVPDDSVNYGPPFAVAEEYLAHAAIHASLLVHYLRQPAHDSAVIMRGFPGMHLGHHIWNELTALDRLQRTVPRDALPMVFVPDADHGSEPFPPVEEILPAFAGRVDRTHAYRKESIGSLNYRRNLFLARSMDERVSSFLSERIRVASTARPLAQTAREEAGAFRADGYTIITLGMRVENRTSTDVVATTQAIIDRLAERIPKLVVVLDGQNARIGDDPSTCFGSYGQPHDRNPLLLEYDLILRMRHRYHYTPVKIVSTIGLSVPKSIAWCDASAAFIACWGAGLAKYRWVCNKPGLILSGKWNLSHRHDLRIYDLPEWQENPAPVTFIDANAVTDRPDLGVYFSIVSPVPITYSNFDIDAVALRNHIDLLVDKMLAQTVSGP</sequence>
<proteinExistence type="predicted"/>
<keyword evidence="2" id="KW-1185">Reference proteome</keyword>
<dbReference type="EMBL" id="JAMSKV010000003">
    <property type="protein sequence ID" value="MCQ8277952.1"/>
    <property type="molecule type" value="Genomic_DNA"/>
</dbReference>
<comment type="caution">
    <text evidence="1">The sequence shown here is derived from an EMBL/GenBank/DDBJ whole genome shotgun (WGS) entry which is preliminary data.</text>
</comment>
<name>A0ABT1W6N8_9PROT</name>
<accession>A0ABT1W6N8</accession>
<evidence type="ECO:0000313" key="1">
    <source>
        <dbReference type="EMBL" id="MCQ8277952.1"/>
    </source>
</evidence>